<keyword evidence="1" id="KW-0812">Transmembrane</keyword>
<reference evidence="2" key="1">
    <citation type="submission" date="2024-03" db="EMBL/GenBank/DDBJ databases">
        <title>WGS assembly of Saponaria officinalis var. Norfolk2.</title>
        <authorList>
            <person name="Jenkins J."/>
            <person name="Shu S."/>
            <person name="Grimwood J."/>
            <person name="Barry K."/>
            <person name="Goodstein D."/>
            <person name="Schmutz J."/>
            <person name="Leebens-Mack J."/>
            <person name="Osbourn A."/>
        </authorList>
    </citation>
    <scope>NUCLEOTIDE SEQUENCE [LARGE SCALE GENOMIC DNA]</scope>
    <source>
        <strain evidence="2">JIC</strain>
    </source>
</reference>
<protein>
    <submittedName>
        <fullName evidence="2">Uncharacterized protein</fullName>
    </submittedName>
</protein>
<feature type="transmembrane region" description="Helical" evidence="1">
    <location>
        <begin position="193"/>
        <end position="218"/>
    </location>
</feature>
<gene>
    <name evidence="2" type="ORF">RND81_07G020500</name>
</gene>
<keyword evidence="3" id="KW-1185">Reference proteome</keyword>
<feature type="transmembrane region" description="Helical" evidence="1">
    <location>
        <begin position="145"/>
        <end position="173"/>
    </location>
</feature>
<dbReference type="PANTHER" id="PTHR36714:SF1">
    <property type="entry name" value="T23E23.1"/>
    <property type="match status" value="1"/>
</dbReference>
<dbReference type="PANTHER" id="PTHR36714">
    <property type="entry name" value="T23E23.1"/>
    <property type="match status" value="1"/>
</dbReference>
<evidence type="ECO:0000256" key="1">
    <source>
        <dbReference type="SAM" id="Phobius"/>
    </source>
</evidence>
<organism evidence="2 3">
    <name type="scientific">Saponaria officinalis</name>
    <name type="common">Common soapwort</name>
    <name type="synonym">Lychnis saponaria</name>
    <dbReference type="NCBI Taxonomy" id="3572"/>
    <lineage>
        <taxon>Eukaryota</taxon>
        <taxon>Viridiplantae</taxon>
        <taxon>Streptophyta</taxon>
        <taxon>Embryophyta</taxon>
        <taxon>Tracheophyta</taxon>
        <taxon>Spermatophyta</taxon>
        <taxon>Magnoliopsida</taxon>
        <taxon>eudicotyledons</taxon>
        <taxon>Gunneridae</taxon>
        <taxon>Pentapetalae</taxon>
        <taxon>Caryophyllales</taxon>
        <taxon>Caryophyllaceae</taxon>
        <taxon>Caryophylleae</taxon>
        <taxon>Saponaria</taxon>
    </lineage>
</organism>
<evidence type="ECO:0000313" key="2">
    <source>
        <dbReference type="EMBL" id="KAK9704922.1"/>
    </source>
</evidence>
<comment type="caution">
    <text evidence="2">The sequence shown here is derived from an EMBL/GenBank/DDBJ whole genome shotgun (WGS) entry which is preliminary data.</text>
</comment>
<evidence type="ECO:0000313" key="3">
    <source>
        <dbReference type="Proteomes" id="UP001443914"/>
    </source>
</evidence>
<feature type="transmembrane region" description="Helical" evidence="1">
    <location>
        <begin position="68"/>
        <end position="86"/>
    </location>
</feature>
<dbReference type="AlphaFoldDB" id="A0AAW1JL19"/>
<sequence>MAFSSSNGNAQALLQPLEDDIERRNECQGTEGETKSIDIEQVIGNFKQLKSFDILKSALKIFTSNTKLMFFMMFSIIPFFVLMVFFEIKLQKTAVAAPDAIRPPSRVITLSSYVYIGDGYHSLRKITETRHDDNRMKTVLEFLQVCILYLVLYPLMQLLSMITLIQIAAKVYAGEKPATLKDVFYRKVNLKGVLVTCGCAQLLSFLTLLGLFWIVYYLRLLSILLY</sequence>
<accession>A0AAW1JL19</accession>
<keyword evidence="1" id="KW-0472">Membrane</keyword>
<name>A0AAW1JL19_SAPOF</name>
<keyword evidence="1" id="KW-1133">Transmembrane helix</keyword>
<proteinExistence type="predicted"/>
<dbReference type="Proteomes" id="UP001443914">
    <property type="component" value="Unassembled WGS sequence"/>
</dbReference>
<dbReference type="EMBL" id="JBDFQZ010000007">
    <property type="protein sequence ID" value="KAK9704922.1"/>
    <property type="molecule type" value="Genomic_DNA"/>
</dbReference>